<dbReference type="InterPro" id="IPR052974">
    <property type="entry name" value="GH79_Enzymes"/>
</dbReference>
<dbReference type="InterPro" id="IPR031728">
    <property type="entry name" value="GlcAase_C"/>
</dbReference>
<dbReference type="SUPFAM" id="SSF51445">
    <property type="entry name" value="(Trans)glycosidases"/>
    <property type="match status" value="1"/>
</dbReference>
<gene>
    <name evidence="2" type="ORF">FHL15_011386</name>
</gene>
<feature type="domain" description="Beta-glucuronidase C-terminal" evidence="1">
    <location>
        <begin position="437"/>
        <end position="532"/>
    </location>
</feature>
<organism evidence="2 3">
    <name type="scientific">Xylaria flabelliformis</name>
    <dbReference type="NCBI Taxonomy" id="2512241"/>
    <lineage>
        <taxon>Eukaryota</taxon>
        <taxon>Fungi</taxon>
        <taxon>Dikarya</taxon>
        <taxon>Ascomycota</taxon>
        <taxon>Pezizomycotina</taxon>
        <taxon>Sordariomycetes</taxon>
        <taxon>Xylariomycetidae</taxon>
        <taxon>Xylariales</taxon>
        <taxon>Xylariaceae</taxon>
        <taxon>Xylaria</taxon>
    </lineage>
</organism>
<dbReference type="Pfam" id="PF16862">
    <property type="entry name" value="Glyco_hydro_79C"/>
    <property type="match status" value="1"/>
</dbReference>
<name>A0A553HIE2_9PEZI</name>
<evidence type="ECO:0000259" key="1">
    <source>
        <dbReference type="Pfam" id="PF16862"/>
    </source>
</evidence>
<reference evidence="3" key="1">
    <citation type="submission" date="2019-06" db="EMBL/GenBank/DDBJ databases">
        <title>Draft genome sequence of the griseofulvin-producing fungus Xylaria cubensis strain G536.</title>
        <authorList>
            <person name="Mead M.E."/>
            <person name="Raja H.A."/>
            <person name="Steenwyk J.L."/>
            <person name="Knowles S.L."/>
            <person name="Oberlies N.H."/>
            <person name="Rokas A."/>
        </authorList>
    </citation>
    <scope>NUCLEOTIDE SEQUENCE [LARGE SCALE GENOMIC DNA]</scope>
    <source>
        <strain evidence="3">G536</strain>
    </source>
</reference>
<dbReference type="EMBL" id="VFLP01000133">
    <property type="protein sequence ID" value="TRX87724.1"/>
    <property type="molecule type" value="Genomic_DNA"/>
</dbReference>
<dbReference type="InterPro" id="IPR013780">
    <property type="entry name" value="Glyco_hydro_b"/>
</dbReference>
<dbReference type="Proteomes" id="UP000319160">
    <property type="component" value="Unassembled WGS sequence"/>
</dbReference>
<dbReference type="InterPro" id="IPR017853">
    <property type="entry name" value="GH"/>
</dbReference>
<evidence type="ECO:0000313" key="2">
    <source>
        <dbReference type="EMBL" id="TRX87724.1"/>
    </source>
</evidence>
<sequence length="536" mass="59362">MDVVYPFRSIGLNIHEGLARNITETVVLSPPGSPAPGRQMVDAAYNSFSVEFSYMADYAGNDTHPNLFSKQVVQNLYDISGAYPFFRVGGSTQNSAVYYPNQTDAIIAPFSSPAADQPSKSMLGPAFMQSFRQLPAGVRYIYGTKLVPRLLFFQDWAKTDSHIIHQGLNFFNPKNETLFNVGDGLAQSVLEANAAYNALGDSLYAFEIGNEVDGWPGGQRRPEDWTIQSYVTQWNQYATAISQNLTGTDTARLFQGCAFEAPRHLENRTRWNIQNAELDGMRSDKAKTISDHEYMGANCHYTGVGPTIETTLFDRSNMLGRVWYHDYLGTATSKSGIPYVLGETNSISCQGAFNISDVMASAVWAVDYVLYLSTLKVQRVHFHMGTRYRYSPWQPVYYNDTDPHVNPLYYGSLFTAAVFAGGDKQTEVLVNETHFGAYAVYGSEELESIIAVNLNMWNSTFEPAARAYTALTLPISWASAKVSRLTNPGVDVAENITLAGQYVDLNGRIVGKKNYENVEEGQVLVGAGEAVLIQLQ</sequence>
<accession>A0A553HIE2</accession>
<dbReference type="PANTHER" id="PTHR36183:SF2">
    <property type="entry name" value="BETA-GLUCURONIDASE C-TERMINAL DOMAIN-CONTAINING PROTEIN"/>
    <property type="match status" value="1"/>
</dbReference>
<comment type="caution">
    <text evidence="2">The sequence shown here is derived from an EMBL/GenBank/DDBJ whole genome shotgun (WGS) entry which is preliminary data.</text>
</comment>
<dbReference type="Gene3D" id="2.60.40.1180">
    <property type="entry name" value="Golgi alpha-mannosidase II"/>
    <property type="match status" value="1"/>
</dbReference>
<protein>
    <recommendedName>
        <fullName evidence="1">Beta-glucuronidase C-terminal domain-containing protein</fullName>
    </recommendedName>
</protein>
<proteinExistence type="predicted"/>
<keyword evidence="3" id="KW-1185">Reference proteome</keyword>
<dbReference type="AlphaFoldDB" id="A0A553HIE2"/>
<dbReference type="PANTHER" id="PTHR36183">
    <property type="entry name" value="BETA-GLUCURONIDASE"/>
    <property type="match status" value="1"/>
</dbReference>
<dbReference type="Gene3D" id="3.20.20.80">
    <property type="entry name" value="Glycosidases"/>
    <property type="match status" value="1"/>
</dbReference>
<evidence type="ECO:0000313" key="3">
    <source>
        <dbReference type="Proteomes" id="UP000319160"/>
    </source>
</evidence>
<dbReference type="OrthoDB" id="2831684at2759"/>